<accession>A0A542SLQ2</accession>
<feature type="transmembrane region" description="Helical" evidence="12">
    <location>
        <begin position="185"/>
        <end position="207"/>
    </location>
</feature>
<keyword evidence="4" id="KW-0479">Metal-binding</keyword>
<feature type="transmembrane region" description="Helical" evidence="12">
    <location>
        <begin position="262"/>
        <end position="281"/>
    </location>
</feature>
<keyword evidence="10" id="KW-1015">Disulfide bond</keyword>
<feature type="transmembrane region" description="Helical" evidence="12">
    <location>
        <begin position="89"/>
        <end position="106"/>
    </location>
</feature>
<name>A0A542SLQ2_9MICO</name>
<feature type="transmembrane region" description="Helical" evidence="12">
    <location>
        <begin position="118"/>
        <end position="139"/>
    </location>
</feature>
<dbReference type="AlphaFoldDB" id="A0A542SLQ2"/>
<evidence type="ECO:0000256" key="4">
    <source>
        <dbReference type="ARBA" id="ARBA00022723"/>
    </source>
</evidence>
<proteinExistence type="predicted"/>
<keyword evidence="7" id="KW-0408">Iron</keyword>
<feature type="transmembrane region" description="Helical" evidence="12">
    <location>
        <begin position="30"/>
        <end position="49"/>
    </location>
</feature>
<dbReference type="Proteomes" id="UP000316181">
    <property type="component" value="Unassembled WGS sequence"/>
</dbReference>
<keyword evidence="9 12" id="KW-0472">Membrane</keyword>
<feature type="transmembrane region" description="Helical" evidence="12">
    <location>
        <begin position="287"/>
        <end position="310"/>
    </location>
</feature>
<evidence type="ECO:0000256" key="10">
    <source>
        <dbReference type="ARBA" id="ARBA00023157"/>
    </source>
</evidence>
<evidence type="ECO:0000256" key="7">
    <source>
        <dbReference type="ARBA" id="ARBA00023004"/>
    </source>
</evidence>
<evidence type="ECO:0000256" key="1">
    <source>
        <dbReference type="ARBA" id="ARBA00004141"/>
    </source>
</evidence>
<evidence type="ECO:0000313" key="14">
    <source>
        <dbReference type="Proteomes" id="UP000316181"/>
    </source>
</evidence>
<dbReference type="EMBL" id="VFNV01000001">
    <property type="protein sequence ID" value="TQK75553.1"/>
    <property type="molecule type" value="Genomic_DNA"/>
</dbReference>
<dbReference type="GO" id="GO:0046872">
    <property type="term" value="F:metal ion binding"/>
    <property type="evidence" value="ECO:0007669"/>
    <property type="project" value="UniProtKB-KW"/>
</dbReference>
<evidence type="ECO:0000256" key="6">
    <source>
        <dbReference type="ARBA" id="ARBA00023002"/>
    </source>
</evidence>
<evidence type="ECO:0000256" key="2">
    <source>
        <dbReference type="ARBA" id="ARBA00022475"/>
    </source>
</evidence>
<dbReference type="InterPro" id="IPR050450">
    <property type="entry name" value="COX15/CtaA_HemeA_synthase"/>
</dbReference>
<feature type="transmembrane region" description="Helical" evidence="12">
    <location>
        <begin position="145"/>
        <end position="165"/>
    </location>
</feature>
<comment type="caution">
    <text evidence="13">The sequence shown here is derived from an EMBL/GenBank/DDBJ whole genome shotgun (WGS) entry which is preliminary data.</text>
</comment>
<dbReference type="GO" id="GO:0016491">
    <property type="term" value="F:oxidoreductase activity"/>
    <property type="evidence" value="ECO:0007669"/>
    <property type="project" value="UniProtKB-KW"/>
</dbReference>
<dbReference type="PANTHER" id="PTHR35457">
    <property type="entry name" value="HEME A SYNTHASE"/>
    <property type="match status" value="1"/>
</dbReference>
<feature type="transmembrane region" description="Helical" evidence="12">
    <location>
        <begin position="227"/>
        <end position="250"/>
    </location>
</feature>
<evidence type="ECO:0000313" key="13">
    <source>
        <dbReference type="EMBL" id="TQK75553.1"/>
    </source>
</evidence>
<keyword evidence="6" id="KW-0560">Oxidoreductase</keyword>
<organism evidence="13 14">
    <name type="scientific">Rarobacter incanus</name>
    <dbReference type="NCBI Taxonomy" id="153494"/>
    <lineage>
        <taxon>Bacteria</taxon>
        <taxon>Bacillati</taxon>
        <taxon>Actinomycetota</taxon>
        <taxon>Actinomycetes</taxon>
        <taxon>Micrococcales</taxon>
        <taxon>Rarobacteraceae</taxon>
        <taxon>Rarobacter</taxon>
    </lineage>
</organism>
<evidence type="ECO:0000256" key="8">
    <source>
        <dbReference type="ARBA" id="ARBA00023133"/>
    </source>
</evidence>
<dbReference type="PANTHER" id="PTHR35457:SF1">
    <property type="entry name" value="HEME A SYNTHASE"/>
    <property type="match status" value="1"/>
</dbReference>
<dbReference type="Pfam" id="PF02628">
    <property type="entry name" value="COX15-CtaA"/>
    <property type="match status" value="1"/>
</dbReference>
<dbReference type="GO" id="GO:0006784">
    <property type="term" value="P:heme A biosynthetic process"/>
    <property type="evidence" value="ECO:0007669"/>
    <property type="project" value="InterPro"/>
</dbReference>
<keyword evidence="5 12" id="KW-1133">Transmembrane helix</keyword>
<dbReference type="GO" id="GO:0016020">
    <property type="term" value="C:membrane"/>
    <property type="evidence" value="ECO:0007669"/>
    <property type="project" value="UniProtKB-SubCell"/>
</dbReference>
<gene>
    <name evidence="13" type="ORF">FB389_0183</name>
</gene>
<evidence type="ECO:0000256" key="5">
    <source>
        <dbReference type="ARBA" id="ARBA00022989"/>
    </source>
</evidence>
<keyword evidence="2" id="KW-1003">Cell membrane</keyword>
<protein>
    <submittedName>
        <fullName evidence="13">Cytochrome c oxidase assembly protein subunit 15</fullName>
    </submittedName>
</protein>
<reference evidence="13 14" key="1">
    <citation type="submission" date="2019-06" db="EMBL/GenBank/DDBJ databases">
        <title>Sequencing the genomes of 1000 actinobacteria strains.</title>
        <authorList>
            <person name="Klenk H.-P."/>
        </authorList>
    </citation>
    <scope>NUCLEOTIDE SEQUENCE [LARGE SCALE GENOMIC DNA]</scope>
    <source>
        <strain evidence="13 14">DSM 10596</strain>
    </source>
</reference>
<keyword evidence="8" id="KW-0350">Heme biosynthesis</keyword>
<evidence type="ECO:0000256" key="3">
    <source>
        <dbReference type="ARBA" id="ARBA00022692"/>
    </source>
</evidence>
<sequence>MRGVTAKIAAPNERPVHPSPVRWFQRHGRVFVWANLMGQMLIIVTGGLVRLTGSGLGCSTWPMCEPGQFTPVAHQATTYHPFVEFGNRTISGVLVAIALAVLLAVWTDSTRTRAYRMLGLVPLIGVLAQAIIGGITVLAHLNPAIVGFHMFISIALVAFSAYLVARHNEGDGRPVATVDIVTARITRAVATWLGVVVCLGVIVTGSGPHSGDDEVAYRFALDPAAMARAHAGTVWILIIALAMLSIRLLRGPAAPHGPLRKSVAAIWVIVLVEGAVGYTQYFTGLPWGLVAVHMALAALLTAAAIFAVTATRTRA</sequence>
<dbReference type="InterPro" id="IPR003780">
    <property type="entry name" value="COX15/CtaA_fam"/>
</dbReference>
<evidence type="ECO:0000256" key="12">
    <source>
        <dbReference type="SAM" id="Phobius"/>
    </source>
</evidence>
<keyword evidence="3 12" id="KW-0812">Transmembrane</keyword>
<evidence type="ECO:0000256" key="11">
    <source>
        <dbReference type="ARBA" id="ARBA00023444"/>
    </source>
</evidence>
<comment type="subcellular location">
    <subcellularLocation>
        <location evidence="1">Membrane</location>
        <topology evidence="1">Multi-pass membrane protein</topology>
    </subcellularLocation>
</comment>
<evidence type="ECO:0000256" key="9">
    <source>
        <dbReference type="ARBA" id="ARBA00023136"/>
    </source>
</evidence>
<comment type="pathway">
    <text evidence="11">Porphyrin-containing compound metabolism.</text>
</comment>
<dbReference type="OrthoDB" id="5241540at2"/>
<keyword evidence="14" id="KW-1185">Reference proteome</keyword>